<evidence type="ECO:0000259" key="10">
    <source>
        <dbReference type="Pfam" id="PF13206"/>
    </source>
</evidence>
<dbReference type="Pfam" id="PF13206">
    <property type="entry name" value="VSG_B"/>
    <property type="match status" value="2"/>
</dbReference>
<reference evidence="11 12" key="2">
    <citation type="journal article" date="2012" name="Proc. Natl. Acad. Sci. U.S.A.">
        <title>Antigenic diversity is generated by distinct evolutionary mechanisms in African trypanosome species.</title>
        <authorList>
            <person name="Jackson A.P."/>
            <person name="Berry A."/>
            <person name="Aslett M."/>
            <person name="Allison H.C."/>
            <person name="Burton P."/>
            <person name="Vavrova-Anderson J."/>
            <person name="Brown R."/>
            <person name="Browne H."/>
            <person name="Corton N."/>
            <person name="Hauser H."/>
            <person name="Gamble J."/>
            <person name="Gilderthorp R."/>
            <person name="Marcello L."/>
            <person name="McQuillan J."/>
            <person name="Otto T.D."/>
            <person name="Quail M.A."/>
            <person name="Sanders M.J."/>
            <person name="van Tonder A."/>
            <person name="Ginger M.L."/>
            <person name="Field M.C."/>
            <person name="Barry J.D."/>
            <person name="Hertz-Fowler C."/>
            <person name="Berriman M."/>
        </authorList>
    </citation>
    <scope>NUCLEOTIDE SEQUENCE [LARGE SCALE GENOMIC DNA]</scope>
    <source>
        <strain evidence="11 12">IL3000</strain>
    </source>
</reference>
<comment type="subcellular location">
    <subcellularLocation>
        <location evidence="2">Cell membrane</location>
        <topology evidence="2">Lipid-anchor</topology>
        <topology evidence="2">GPI-anchor</topology>
    </subcellularLocation>
</comment>
<dbReference type="InterPro" id="IPR025932">
    <property type="entry name" value="Trypano_VSG_B_N_dom"/>
</dbReference>
<sequence length="428" mass="46433">MACFMNVMVVFIFSIASASGESGAEVKANDNAEQFALLCRIYNVAKNPPINHADLQDPLKIVNEIYAINASLAEERQLNETGQVGNILDAHVKPTITLEAAVAQAILRRITKRAHTILESIRKVNITSEIGNAKLEFAQVILGEGKNESHLCDGVLKDVGERGNACGKPGAGEKGTHAGKNLVVDFFCLCAQRTEDGIDNACKVKVGSKSEKHSWGTLAPSGSPSMWASIKKECANLLHQTPKSTKEGHEVLEDFLKHLKAGGVYSWGDTSVKGHNLKPGMLGTAVGKENGGGNDLLCDGSKGYTGKGGKKGKSGTPPGGMCVYYGAEPEWQNIPWLKPFKTALASVDSVNNQTAAIKRNIKKLQMLLHRAEEIYETAKVITEIKYPIVPTAFQNASGNLTAYNATRTRSYSYTYHTYFIPMWVLFFL</sequence>
<evidence type="ECO:0000256" key="8">
    <source>
        <dbReference type="ARBA" id="ARBA00023288"/>
    </source>
</evidence>
<evidence type="ECO:0000256" key="5">
    <source>
        <dbReference type="ARBA" id="ARBA00022729"/>
    </source>
</evidence>
<organism evidence="11 12">
    <name type="scientific">Trypanosoma congolense (strain IL3000)</name>
    <dbReference type="NCBI Taxonomy" id="1068625"/>
    <lineage>
        <taxon>Eukaryota</taxon>
        <taxon>Discoba</taxon>
        <taxon>Euglenozoa</taxon>
        <taxon>Kinetoplastea</taxon>
        <taxon>Metakinetoplastina</taxon>
        <taxon>Trypanosomatida</taxon>
        <taxon>Trypanosomatidae</taxon>
        <taxon>Trypanosoma</taxon>
        <taxon>Nannomonas</taxon>
    </lineage>
</organism>
<dbReference type="AlphaFoldDB" id="F9W3K9"/>
<dbReference type="Proteomes" id="UP000000702">
    <property type="component" value="Unassembled WGS sequence"/>
</dbReference>
<keyword evidence="8" id="KW-0449">Lipoprotein</keyword>
<feature type="domain" description="Trypanosome variant surface glycoprotein B-type N-terminal" evidence="10">
    <location>
        <begin position="16"/>
        <end position="82"/>
    </location>
</feature>
<evidence type="ECO:0000256" key="4">
    <source>
        <dbReference type="ARBA" id="ARBA00022622"/>
    </source>
</evidence>
<feature type="signal peptide" evidence="9">
    <location>
        <begin position="1"/>
        <end position="20"/>
    </location>
</feature>
<evidence type="ECO:0000256" key="9">
    <source>
        <dbReference type="SAM" id="SignalP"/>
    </source>
</evidence>
<feature type="chain" id="PRO_5003394663" evidence="9">
    <location>
        <begin position="21"/>
        <end position="428"/>
    </location>
</feature>
<dbReference type="GO" id="GO:0098552">
    <property type="term" value="C:side of membrane"/>
    <property type="evidence" value="ECO:0007669"/>
    <property type="project" value="UniProtKB-KW"/>
</dbReference>
<evidence type="ECO:0000256" key="1">
    <source>
        <dbReference type="ARBA" id="ARBA00002523"/>
    </source>
</evidence>
<dbReference type="VEuPathDB" id="TriTrypDB:TcIL3000_0_26820"/>
<protein>
    <submittedName>
        <fullName evidence="11">Variant surface glycoprotein</fullName>
    </submittedName>
</protein>
<evidence type="ECO:0000256" key="6">
    <source>
        <dbReference type="ARBA" id="ARBA00023136"/>
    </source>
</evidence>
<evidence type="ECO:0000256" key="7">
    <source>
        <dbReference type="ARBA" id="ARBA00023180"/>
    </source>
</evidence>
<comment type="caution">
    <text evidence="11">The sequence shown here is derived from an EMBL/GenBank/DDBJ whole genome shotgun (WGS) entry which is preliminary data.</text>
</comment>
<comment type="function">
    <text evidence="1">VSG forms a coat on the surface of the parasite. The trypanosome evades the immune response of the host by expressing a series of antigenically distinct VSGs from an estimated 1000 VSG genes.</text>
</comment>
<dbReference type="EMBL" id="CAEQ01000430">
    <property type="protein sequence ID" value="CCD11729.1"/>
    <property type="molecule type" value="Genomic_DNA"/>
</dbReference>
<evidence type="ECO:0000256" key="2">
    <source>
        <dbReference type="ARBA" id="ARBA00004609"/>
    </source>
</evidence>
<keyword evidence="4" id="KW-0336">GPI-anchor</keyword>
<accession>F9W3K9</accession>
<feature type="domain" description="Trypanosome variant surface glycoprotein B-type N-terminal" evidence="10">
    <location>
        <begin position="97"/>
        <end position="364"/>
    </location>
</feature>
<keyword evidence="7" id="KW-0325">Glycoprotein</keyword>
<dbReference type="GO" id="GO:0005886">
    <property type="term" value="C:plasma membrane"/>
    <property type="evidence" value="ECO:0007669"/>
    <property type="project" value="UniProtKB-SubCell"/>
</dbReference>
<keyword evidence="12" id="KW-1185">Reference proteome</keyword>
<name>F9W3K9_TRYCI</name>
<proteinExistence type="predicted"/>
<reference evidence="12" key="1">
    <citation type="submission" date="2011-07" db="EMBL/GenBank/DDBJ databases">
        <title>Divergent evolution of antigenic variation in African trypanosomes.</title>
        <authorList>
            <person name="Jackson A.P."/>
            <person name="Berry A."/>
            <person name="Allison H.C."/>
            <person name="Burton P."/>
            <person name="Anderson J."/>
            <person name="Aslett M."/>
            <person name="Brown R."/>
            <person name="Corton N."/>
            <person name="Harris D."/>
            <person name="Hauser H."/>
            <person name="Gamble J."/>
            <person name="Gilderthorp R."/>
            <person name="McQuillan J."/>
            <person name="Quail M.A."/>
            <person name="Sanders M."/>
            <person name="Van Tonder A."/>
            <person name="Ginger M.L."/>
            <person name="Donelson J.E."/>
            <person name="Field M.C."/>
            <person name="Barry J.D."/>
            <person name="Berriman M."/>
            <person name="Hertz-Fowler C."/>
        </authorList>
    </citation>
    <scope>NUCLEOTIDE SEQUENCE [LARGE SCALE GENOMIC DNA]</scope>
    <source>
        <strain evidence="12">IL3000</strain>
    </source>
</reference>
<keyword evidence="5 9" id="KW-0732">Signal</keyword>
<evidence type="ECO:0000313" key="11">
    <source>
        <dbReference type="EMBL" id="CCD11729.1"/>
    </source>
</evidence>
<evidence type="ECO:0000313" key="12">
    <source>
        <dbReference type="Proteomes" id="UP000000702"/>
    </source>
</evidence>
<evidence type="ECO:0000256" key="3">
    <source>
        <dbReference type="ARBA" id="ARBA00022475"/>
    </source>
</evidence>
<keyword evidence="3" id="KW-1003">Cell membrane</keyword>
<gene>
    <name evidence="11" type="ORF">TCIL3000_0_26820</name>
</gene>
<keyword evidence="6" id="KW-0472">Membrane</keyword>